<sequence>ALLLPAKLYETKSQILTKCKFVFLLPDHEKLIHVLAFMLGHQIYPEKSLGSLHFMEKDGNSLPRFQLSFIVTKGKISNIFILGGKKKGEKRKHPFGIKNISQSPSIAQICLLVEELSFVNIQKPCGGKALQSIKSFSQFQNWILNNFTTLAISFVVSQTRIMPSPENAFVCLNLTLKWYNSYQRKIECNRLFYKK</sequence>
<dbReference type="Proteomes" id="UP000694571">
    <property type="component" value="Unplaced"/>
</dbReference>
<dbReference type="AlphaFoldDB" id="A0A8D1LWC6"/>
<dbReference type="GO" id="GO:0061608">
    <property type="term" value="F:nuclear import signal receptor activity"/>
    <property type="evidence" value="ECO:0007669"/>
    <property type="project" value="UniProtKB-UniRule"/>
</dbReference>
<comment type="subunit">
    <text evidence="2">Forms an asymmetric homodimer; required for binding and nuclear import of HSP70 proteins. Interacts with ATP-bound HSP70 proteins.</text>
</comment>
<keyword evidence="2" id="KW-0813">Transport</keyword>
<dbReference type="PANTHER" id="PTHR12925">
    <property type="entry name" value="HIKESHI FAMILY MEMBER"/>
    <property type="match status" value="1"/>
</dbReference>
<evidence type="ECO:0000256" key="2">
    <source>
        <dbReference type="RuleBase" id="RU369060"/>
    </source>
</evidence>
<dbReference type="Ensembl" id="ENSSSCT00050035413.1">
    <property type="protein sequence ID" value="ENSSSCP00050014726.1"/>
    <property type="gene ID" value="ENSSSCG00050026294.1"/>
</dbReference>
<name>A0A8D1LWC6_PIG</name>
<comment type="function">
    <text evidence="2">Acts as a specific nuclear import carrier for HSP70 proteins following heat-shock stress: acts by mediating the nucleoporin-dependent translocation of ATP-bound HSP70 proteins into the nucleus. HSP70 proteins import is required to protect cells from heat shock damages. Does not translocate ADP-bound HSP70 proteins into the nucleus.</text>
</comment>
<evidence type="ECO:0000259" key="3">
    <source>
        <dbReference type="Pfam" id="PF05603"/>
    </source>
</evidence>
<evidence type="ECO:0000313" key="5">
    <source>
        <dbReference type="Proteomes" id="UP000694571"/>
    </source>
</evidence>
<comment type="subcellular location">
    <subcellularLocation>
        <location evidence="2">Cytoplasm</location>
    </subcellularLocation>
    <subcellularLocation>
        <location evidence="2">Cytoplasm</location>
        <location evidence="2">Cytosol</location>
    </subcellularLocation>
    <subcellularLocation>
        <location evidence="2">Nucleus</location>
    </subcellularLocation>
</comment>
<proteinExistence type="inferred from homology"/>
<keyword evidence="2" id="KW-0653">Protein transport</keyword>
<keyword evidence="2" id="KW-0963">Cytoplasm</keyword>
<reference evidence="4" key="1">
    <citation type="submission" date="2025-08" db="UniProtKB">
        <authorList>
            <consortium name="Ensembl"/>
        </authorList>
    </citation>
    <scope>IDENTIFICATION</scope>
</reference>
<keyword evidence="2" id="KW-0539">Nucleus</keyword>
<dbReference type="Pfam" id="PF05603">
    <property type="entry name" value="Hikeshi-like_N"/>
    <property type="match status" value="1"/>
</dbReference>
<evidence type="ECO:0000313" key="4">
    <source>
        <dbReference type="Ensembl" id="ENSSSCP00050014726.1"/>
    </source>
</evidence>
<protein>
    <recommendedName>
        <fullName evidence="1 2">Protein Hikeshi</fullName>
    </recommendedName>
</protein>
<dbReference type="GO" id="GO:0006606">
    <property type="term" value="P:protein import into nucleus"/>
    <property type="evidence" value="ECO:0007669"/>
    <property type="project" value="UniProtKB-UniRule"/>
</dbReference>
<dbReference type="GO" id="GO:0005634">
    <property type="term" value="C:nucleus"/>
    <property type="evidence" value="ECO:0007669"/>
    <property type="project" value="UniProtKB-SubCell"/>
</dbReference>
<dbReference type="GO" id="GO:0030544">
    <property type="term" value="F:Hsp70 protein binding"/>
    <property type="evidence" value="ECO:0007669"/>
    <property type="project" value="UniProtKB-UniRule"/>
</dbReference>
<dbReference type="InterPro" id="IPR008493">
    <property type="entry name" value="Hikeshi-like_N"/>
</dbReference>
<dbReference type="GO" id="GO:0034605">
    <property type="term" value="P:cellular response to heat"/>
    <property type="evidence" value="ECO:0007669"/>
    <property type="project" value="UniProtKB-UniRule"/>
</dbReference>
<accession>A0A8D1LWC6</accession>
<dbReference type="GO" id="GO:0005829">
    <property type="term" value="C:cytosol"/>
    <property type="evidence" value="ECO:0007669"/>
    <property type="project" value="UniProtKB-SubCell"/>
</dbReference>
<comment type="similarity">
    <text evidence="2">Belongs to the OPI10 family.</text>
</comment>
<feature type="domain" description="Hikeshi-like N-terminal" evidence="3">
    <location>
        <begin position="7"/>
        <end position="119"/>
    </location>
</feature>
<evidence type="ECO:0000256" key="1">
    <source>
        <dbReference type="ARBA" id="ARBA00014362"/>
    </source>
</evidence>
<organism evidence="4 5">
    <name type="scientific">Sus scrofa</name>
    <name type="common">Pig</name>
    <dbReference type="NCBI Taxonomy" id="9823"/>
    <lineage>
        <taxon>Eukaryota</taxon>
        <taxon>Metazoa</taxon>
        <taxon>Chordata</taxon>
        <taxon>Craniata</taxon>
        <taxon>Vertebrata</taxon>
        <taxon>Euteleostomi</taxon>
        <taxon>Mammalia</taxon>
        <taxon>Eutheria</taxon>
        <taxon>Laurasiatheria</taxon>
        <taxon>Artiodactyla</taxon>
        <taxon>Suina</taxon>
        <taxon>Suidae</taxon>
        <taxon>Sus</taxon>
    </lineage>
</organism>
<dbReference type="PANTHER" id="PTHR12925:SF0">
    <property type="entry name" value="PROTEIN HIKESHI"/>
    <property type="match status" value="1"/>
</dbReference>
<dbReference type="InterPro" id="IPR031318">
    <property type="entry name" value="OPI10"/>
</dbReference>